<reference evidence="4 5" key="1">
    <citation type="submission" date="2019-06" db="EMBL/GenBank/DDBJ databases">
        <title>Sequencing the genomes of 1000 actinobacteria strains.</title>
        <authorList>
            <person name="Klenk H.-P."/>
        </authorList>
    </citation>
    <scope>NUCLEOTIDE SEQUENCE [LARGE SCALE GENOMIC DNA]</scope>
    <source>
        <strain evidence="4 5">DSM 21947</strain>
    </source>
</reference>
<evidence type="ECO:0000256" key="2">
    <source>
        <dbReference type="ARBA" id="ARBA00022801"/>
    </source>
</evidence>
<proteinExistence type="predicted"/>
<gene>
    <name evidence="4" type="ORF">FB472_1887</name>
</gene>
<dbReference type="OrthoDB" id="260852at2"/>
<keyword evidence="1" id="KW-0479">Metal-binding</keyword>
<comment type="caution">
    <text evidence="4">The sequence shown here is derived from an EMBL/GenBank/DDBJ whole genome shotgun (WGS) entry which is preliminary data.</text>
</comment>
<protein>
    <recommendedName>
        <fullName evidence="3">HIRAN domain-containing protein</fullName>
    </recommendedName>
</protein>
<dbReference type="RefSeq" id="WP_141990640.1">
    <property type="nucleotide sequence ID" value="NZ_VFRA01000001.1"/>
</dbReference>
<accession>A0A8H2K5L7</accession>
<sequence>MWLVLVLIGGVVFAIWVVAKVVVETKRAASPIRVAEAPRSQPDTGVTQAGDAALLRHVSERIKARQEEEGVGFWDIAEAEATRAGVYVTDVRYQEVLDAEAKDALEQAERQAIFRERHLFNLADYVDLSGLDSTRLKARGQGNYTDKRASFMSGVCRLVREPGNTYDPNAIVTFIGQQKVGYVSASRAASMAPLMDEIGKPLIIGADLSGSPVILLLPTLPALRSWVASQRP</sequence>
<keyword evidence="2" id="KW-0378">Hydrolase</keyword>
<dbReference type="EMBL" id="VFRA01000001">
    <property type="protein sequence ID" value="TQO20263.1"/>
    <property type="molecule type" value="Genomic_DNA"/>
</dbReference>
<dbReference type="GO" id="GO:0008270">
    <property type="term" value="F:zinc ion binding"/>
    <property type="evidence" value="ECO:0007669"/>
    <property type="project" value="InterPro"/>
</dbReference>
<dbReference type="InterPro" id="IPR014905">
    <property type="entry name" value="HIRAN"/>
</dbReference>
<dbReference type="GO" id="GO:0016818">
    <property type="term" value="F:hydrolase activity, acting on acid anhydrides, in phosphorus-containing anhydrides"/>
    <property type="evidence" value="ECO:0007669"/>
    <property type="project" value="InterPro"/>
</dbReference>
<dbReference type="AlphaFoldDB" id="A0A8H2K5L7"/>
<name>A0A8H2K5L7_9MICO</name>
<dbReference type="GO" id="GO:0003676">
    <property type="term" value="F:nucleic acid binding"/>
    <property type="evidence" value="ECO:0007669"/>
    <property type="project" value="InterPro"/>
</dbReference>
<dbReference type="Pfam" id="PF08797">
    <property type="entry name" value="HIRAN"/>
    <property type="match status" value="1"/>
</dbReference>
<organism evidence="4 5">
    <name type="scientific">Rhodoglobus vestalii</name>
    <dbReference type="NCBI Taxonomy" id="193384"/>
    <lineage>
        <taxon>Bacteria</taxon>
        <taxon>Bacillati</taxon>
        <taxon>Actinomycetota</taxon>
        <taxon>Actinomycetes</taxon>
        <taxon>Micrococcales</taxon>
        <taxon>Microbacteriaceae</taxon>
        <taxon>Rhodoglobus</taxon>
    </lineage>
</organism>
<evidence type="ECO:0000256" key="1">
    <source>
        <dbReference type="ARBA" id="ARBA00022723"/>
    </source>
</evidence>
<feature type="domain" description="HIRAN" evidence="3">
    <location>
        <begin position="156"/>
        <end position="197"/>
    </location>
</feature>
<evidence type="ECO:0000313" key="4">
    <source>
        <dbReference type="EMBL" id="TQO20263.1"/>
    </source>
</evidence>
<evidence type="ECO:0000313" key="5">
    <source>
        <dbReference type="Proteomes" id="UP000316560"/>
    </source>
</evidence>
<keyword evidence="5" id="KW-1185">Reference proteome</keyword>
<dbReference type="Gene3D" id="3.30.70.2330">
    <property type="match status" value="1"/>
</dbReference>
<dbReference type="Proteomes" id="UP000316560">
    <property type="component" value="Unassembled WGS sequence"/>
</dbReference>
<evidence type="ECO:0000259" key="3">
    <source>
        <dbReference type="Pfam" id="PF08797"/>
    </source>
</evidence>